<comment type="caution">
    <text evidence="3">The sequence shown here is derived from an EMBL/GenBank/DDBJ whole genome shotgun (WGS) entry which is preliminary data.</text>
</comment>
<dbReference type="OMA" id="KRCELFE"/>
<dbReference type="PANTHER" id="PTHR47331">
    <property type="entry name" value="PHD-TYPE DOMAIN-CONTAINING PROTEIN"/>
    <property type="match status" value="1"/>
</dbReference>
<dbReference type="CDD" id="cd01644">
    <property type="entry name" value="RT_pepA17"/>
    <property type="match status" value="2"/>
</dbReference>
<name>A0A226E226_FOLCA</name>
<dbReference type="GO" id="GO:0003676">
    <property type="term" value="F:nucleic acid binding"/>
    <property type="evidence" value="ECO:0007669"/>
    <property type="project" value="InterPro"/>
</dbReference>
<feature type="compositionally biased region" description="Polar residues" evidence="1">
    <location>
        <begin position="289"/>
        <end position="305"/>
    </location>
</feature>
<organism evidence="3 4">
    <name type="scientific">Folsomia candida</name>
    <name type="common">Springtail</name>
    <dbReference type="NCBI Taxonomy" id="158441"/>
    <lineage>
        <taxon>Eukaryota</taxon>
        <taxon>Metazoa</taxon>
        <taxon>Ecdysozoa</taxon>
        <taxon>Arthropoda</taxon>
        <taxon>Hexapoda</taxon>
        <taxon>Collembola</taxon>
        <taxon>Entomobryomorpha</taxon>
        <taxon>Isotomoidea</taxon>
        <taxon>Isotomidae</taxon>
        <taxon>Proisotominae</taxon>
        <taxon>Folsomia</taxon>
    </lineage>
</organism>
<evidence type="ECO:0000259" key="2">
    <source>
        <dbReference type="PROSITE" id="PS50994"/>
    </source>
</evidence>
<dbReference type="InterPro" id="IPR001878">
    <property type="entry name" value="Znf_CCHC"/>
</dbReference>
<dbReference type="InterPro" id="IPR012337">
    <property type="entry name" value="RNaseH-like_sf"/>
</dbReference>
<dbReference type="PANTHER" id="PTHR47331:SF1">
    <property type="entry name" value="GAG-LIKE PROTEIN"/>
    <property type="match status" value="1"/>
</dbReference>
<dbReference type="InterPro" id="IPR041588">
    <property type="entry name" value="Integrase_H2C2"/>
</dbReference>
<feature type="region of interest" description="Disordered" evidence="1">
    <location>
        <begin position="387"/>
        <end position="442"/>
    </location>
</feature>
<dbReference type="Proteomes" id="UP000198287">
    <property type="component" value="Unassembled WGS sequence"/>
</dbReference>
<dbReference type="GO" id="GO:0015074">
    <property type="term" value="P:DNA integration"/>
    <property type="evidence" value="ECO:0007669"/>
    <property type="project" value="InterPro"/>
</dbReference>
<feature type="compositionally biased region" description="Polar residues" evidence="1">
    <location>
        <begin position="418"/>
        <end position="442"/>
    </location>
</feature>
<sequence>MAPSAIDKAVHDRSSISDTLDFLEVEVTNHATTPLDEAGINHLLVMAKTSQLEVMDIHKKIQATAPADMTPHVTEYQRLLRKACRIVTTMTGFKLKIPGTPTVSTSTTNSEIRLPILELPTFDGNLHEWVSFRDMFVTAVHDNTKLSKSQKFTYLKSQLKGEAARQLQSMIITDANYDIAWSQLSDRYQNDRELLFAIMRKFTNQPIVQSQSATAIRQLVDVSRECIRSLQVLKLPTDQWDAILLFLMMMKMDSSSKELWEQSLNDSAIPTLKSFFDFLEQRARALAASGTSTTPKNASKSNNNYHGDKSRTPRSLVHVTATKSSNSCKCCDEPSHPIYRCEKFIQFPVQQRCEVTRKHNFCYNCLTEGHQVSKCTSNKGCRTCGGRHHTMLHRPTPSDHSTGTRPRDDPNGGAIVHLTSTSTSQGYNNKSNVETPPQSSRSFSLGKEYDTLLATALVQVLDKHGHYHTVRILADNACNTNFATESCARRIGLPRRRYLTSATGLGGAAVATSSGFTWFTITPHFDTSVTFTVSRCLLTNKITGKLPTSKFDHTRWPHLQGINLSDPSYHEPEEVDMLLGAEFFFAILEGGKRSGPPNSPVALETSFGWLIGGGSSDSPLIQPTVHTTLTPKETTTPNSTHFSSTSDQEDEHLDSLLRKFWEMENEPPTRLLSPEESAAETHFTSTYTRDDEGRFMVRIPFKTPRPKLGHSLKIAEKRLMYLERRLQANPTYRQEYHSFMKEYEQLGHMTEVTNLDSESGNKCYLPHHFVLKPSSTTTKFRVVFDASAKTSNNISLNDTMLVGPTIQDPLIDLLIRFRLHRIAFTADIAKMYRQILVHPEDAEMQRILWREDSSGPIRHYKLNTVTYGTASASFLATRAVKEVSTVEKKNYPQAAEAAARDLYMDDLMSGEPTIKQALNTQTQIIALAKSACLSLRKWSSNSQAVLDSLPPEMRETQSLDLFDLDSSVKTLGISWNPKSDHFFFRFNPQPNGNKPLNKRTVLSEIARLFDPIGWLAPIMINAKILMQSLWKLHQGWDDELPQDVQQQWMEFKVDLQQLCKLKIKRCFFKDSSITCPSLNIPYPLTTLKICLAGFCDASEKAFAAVVYLCAYQGSCSSISLITSKTRVAPTKVVSLPRLELCGAVLLAELIPKVKTALKIPIHSVSAWTDSTVTLAWIKSNPSRWKTFVANRVTRIQDKVPLESWSHVRGDDNPADCPSRGIKCDELIHHPLWWNGPSWLKCGIPNPTKVQVLESEDVSKEERQVTCHITLSDTDQALLCGTSSLRKLQRVTAFVLRFVRNCRNPNLHPQKTKSHHPLTPGELHQALNHWVKVVQHQAFYEDLQQLKKGQPLHSKSKILSLSPFLDETGVIRVGGRLKSSSLSPDQKNPILLPYHGQLTHLIIQDAHIRHFHAGPQLMMAVIQRQFWIIRARDAIRYFTRKCVNCIRQRASTMQQVMADLPAFRVNQSRPFLKCGVDYAGPFMLKPLLKGSKITIKAYLAVFVCCVTRALHLEVVSDLTTEAFLAALKRFIARRGRPTDVYSDCGTNFVGAMNEMKDVMRLLLSKSHNDKIANYMSTDGITWHLNSPASPHFGGLWEAGVKSIKYHLRRVIGLQRLNFEEMTTAICQIEAILNSRPLTAESTDPQDLAALTPGHFLIGAPLTAIPEPSLDHIKQNQLSHWQLLQQLMQSFWKRWSAEYLTRLQQRPKWMAGNKKISVGELVLIKDENLPPLKWKLGRVLALHPGPDSIVRVVTLKTSNGEIKRPIVKICPLSVPSSDPNQDDDLGTLIFITHTNPLLVGSRHPQHFGLSEPDISTAIDKAVHDRSSISDTLDFLEVEVTNHATTPLDEAGINHLLVMAKTSQLEVMDIHKKIQATAPADMTPHVTEYQRLLRKACRIVTTMTGFKLKIPGTPTVSTSTTNSEIRLPILELPTFDGNLHEWVSFRDMFVTAVHDNTKLSKSQKFTYLKSQLKGEAARQLQSMIITDANYDIAWSQLSDRYQNDRELLFAIMRKFTNQPIVQSQSATAIRQLVDVSRECIRSLQVLKLPTDQWDAILLFLMMMKMDSSSKELWEQSLNDSAIPTLKSFFDFLEQRARALAASGTSTTPKNASKSNNNYHGDKSRTPRSLVHVTATKSSNSCKCCDEPSHPIYRCEKFIQFPVQQRCEVTRKHNFCYNCLTEGHQVSKCTSNKGCRTCGGRHHTMLHRPTPSDHSTGTRPRDDPNGGAIVHLTSTSTSQGYNNKSNVETPPQSSRSFSLGKEYDTLLATALVQVLDKHGHYHTVRILADNACNTNFATESCARRIGLPRRRYLTSATGLGGAAVATSSGFTWFTITPHFDTSVTFTVSRCLLTNKITGKLPTSKFDHTRWPHLQGINLSDPSYHEPEEVDMLLGAEFFFAILEGGKRSGPPNSPVALETSFGWLIGGGSSDSPLIQPTVHTTLTPKETTTPNSTHFSSTSDQEDEHLDSLLRKFWEMENEPPTRLLSPEESAAETHFTSTYTRDDEGRFMVRIPFKTPRPKLGHSLKIAEKRLMYLERRLQANPTYRQEYHSFMKEYEQLGHMTEVTNLDSESGNKCYLPHHFVLKPSSTTTKFRVVFDASAKTSNNISLNDTMLVGPTIQDPLIDLLIRFRLHRIAFTADIAKMYRQILVHPEDAEMQRILWREDSSGPIRHYKLNTVTYGTASASFLATRAVKEVSTVEKKNYPQAAEAAARDLYMDDLMSGEPTIKQALNTQTQIIALAKSACLSLRKWSSNSQAVLDSLPPEMRETQSLDLFDLDSSVKTLGISWNPKSDHFFFRFNPQPNGNKPLNKRTVLSEIARLFDPIGWLAPIMINAKILMQSLWKLHQGWDDELPQDVQQQWMEFKVDLQQLCKLKIKRCFFKDSSITCPSLNIPYPLTTLKICLAGFCDASEKAFAAVVYLCAYQGSCSSISLITSKTRVAPTKVVSLPRLELCGAVLLAELIPKVKTALKIPIHSVSAWTDSTVTLAWIKSNPSRWKTFVANRVTRIQDKVPLESWSHVRGDDNPADCPSRGIKCDELIHHPLWWNGPSWLKCGIPNPTKVQVLESEDVSKEERQVTCHITLSDTDQALLCGTSSLRKLQRVTAFVLRFVRNCRNPNLHPQKTKSHHPLTPGELHQALNHWVKVVQHQAFYEDLQQLKKGQPLHSKSKILSLSPFLDETGVIRVGGRLKSSSLSPDQKNPILLPYHGQLTHLIIQDAHIRHFHAGPQLMMAVIQRQFWIIRARDAIRYFTRKCVNCIRQRASTMQQVMADLPAFRVNQSRPFLKCGVDYAGPFMLKPLLKGSKITIKAYLAVFVCCVTRALHLEVVSDLTTEAFLAALKRFIARRGRPTDVYSDCGTNFVGAMNEMKDVMRLLLSKSHNDKIANYMSTDGITWHLNSPASPHFGGLWEAGVKSIKYHLRRVIGLQRLNFEEMTTAICQIEAILNSRPLTAESTDPQDLAALTPGHFLIGAPLTAIPEPSLDHIKQNQLSHWQLLQQLMQSFWKRWSAEYLTRLQQRPKWMAGNKKISVGELVLIKDENLPPLKWKLGRVLALHPGPDSIVRVVTLKTSNGEIKRPIVKICPLSVPSSDPNQDDDLVLTL</sequence>
<accession>A0A226E226</accession>
<dbReference type="InterPro" id="IPR005312">
    <property type="entry name" value="DUF1759"/>
</dbReference>
<feature type="region of interest" description="Disordered" evidence="1">
    <location>
        <begin position="289"/>
        <end position="314"/>
    </location>
</feature>
<dbReference type="GO" id="GO:0042575">
    <property type="term" value="C:DNA polymerase complex"/>
    <property type="evidence" value="ECO:0007669"/>
    <property type="project" value="UniProtKB-ARBA"/>
</dbReference>
<dbReference type="Pfam" id="PF05380">
    <property type="entry name" value="Peptidase_A17"/>
    <property type="match status" value="2"/>
</dbReference>
<feature type="compositionally biased region" description="Low complexity" evidence="1">
    <location>
        <begin position="2438"/>
        <end position="2450"/>
    </location>
</feature>
<dbReference type="InterPro" id="IPR040676">
    <property type="entry name" value="DUF5641"/>
</dbReference>
<feature type="region of interest" description="Disordered" evidence="1">
    <location>
        <begin position="2099"/>
        <end position="2124"/>
    </location>
</feature>
<feature type="domain" description="Integrase catalytic" evidence="2">
    <location>
        <begin position="1465"/>
        <end position="1659"/>
    </location>
</feature>
<evidence type="ECO:0000313" key="4">
    <source>
        <dbReference type="Proteomes" id="UP000198287"/>
    </source>
</evidence>
<dbReference type="InterPro" id="IPR001584">
    <property type="entry name" value="Integrase_cat-core"/>
</dbReference>
<protein>
    <submittedName>
        <fullName evidence="3">Gag-Pol polyprotein</fullName>
    </submittedName>
</protein>
<dbReference type="Pfam" id="PF17921">
    <property type="entry name" value="Integrase_H2C2"/>
    <property type="match status" value="2"/>
</dbReference>
<feature type="compositionally biased region" description="Polar residues" evidence="1">
    <location>
        <begin position="2099"/>
        <end position="2115"/>
    </location>
</feature>
<feature type="compositionally biased region" description="Polar residues" evidence="1">
    <location>
        <begin position="2228"/>
        <end position="2252"/>
    </location>
</feature>
<dbReference type="Gene3D" id="3.30.420.10">
    <property type="entry name" value="Ribonuclease H-like superfamily/Ribonuclease H"/>
    <property type="match status" value="2"/>
</dbReference>
<feature type="region of interest" description="Disordered" evidence="1">
    <location>
        <begin position="628"/>
        <end position="649"/>
    </location>
</feature>
<keyword evidence="4" id="KW-1185">Reference proteome</keyword>
<reference evidence="3 4" key="1">
    <citation type="submission" date="2015-12" db="EMBL/GenBank/DDBJ databases">
        <title>The genome of Folsomia candida.</title>
        <authorList>
            <person name="Faddeeva A."/>
            <person name="Derks M.F."/>
            <person name="Anvar Y."/>
            <person name="Smit S."/>
            <person name="Van Straalen N."/>
            <person name="Roelofs D."/>
        </authorList>
    </citation>
    <scope>NUCLEOTIDE SEQUENCE [LARGE SCALE GENOMIC DNA]</scope>
    <source>
        <strain evidence="3 4">VU population</strain>
        <tissue evidence="3">Whole body</tissue>
    </source>
</reference>
<feature type="domain" description="Integrase catalytic" evidence="2">
    <location>
        <begin position="3275"/>
        <end position="3469"/>
    </location>
</feature>
<evidence type="ECO:0000256" key="1">
    <source>
        <dbReference type="SAM" id="MobiDB-lite"/>
    </source>
</evidence>
<feature type="region of interest" description="Disordered" evidence="1">
    <location>
        <begin position="2197"/>
        <end position="2252"/>
    </location>
</feature>
<dbReference type="STRING" id="158441.A0A226E226"/>
<dbReference type="SUPFAM" id="SSF56672">
    <property type="entry name" value="DNA/RNA polymerases"/>
    <property type="match status" value="2"/>
</dbReference>
<gene>
    <name evidence="3" type="ORF">Fcan01_13720</name>
</gene>
<dbReference type="Pfam" id="PF18701">
    <property type="entry name" value="DUF5641"/>
    <property type="match status" value="2"/>
</dbReference>
<dbReference type="SUPFAM" id="SSF53098">
    <property type="entry name" value="Ribonuclease H-like"/>
    <property type="match status" value="2"/>
</dbReference>
<dbReference type="PROSITE" id="PS50994">
    <property type="entry name" value="INTEGRASE"/>
    <property type="match status" value="2"/>
</dbReference>
<dbReference type="SMART" id="SM00343">
    <property type="entry name" value="ZnF_C2HC"/>
    <property type="match status" value="2"/>
</dbReference>
<dbReference type="InterPro" id="IPR008042">
    <property type="entry name" value="Retrotrans_Pao"/>
</dbReference>
<feature type="compositionally biased region" description="Low complexity" evidence="1">
    <location>
        <begin position="628"/>
        <end position="640"/>
    </location>
</feature>
<dbReference type="Pfam" id="PF03564">
    <property type="entry name" value="DUF1759"/>
    <property type="match status" value="2"/>
</dbReference>
<dbReference type="EMBL" id="LNIX01000007">
    <property type="protein sequence ID" value="OXA51795.1"/>
    <property type="molecule type" value="Genomic_DNA"/>
</dbReference>
<dbReference type="InterPro" id="IPR043502">
    <property type="entry name" value="DNA/RNA_pol_sf"/>
</dbReference>
<dbReference type="GO" id="GO:0071897">
    <property type="term" value="P:DNA biosynthetic process"/>
    <property type="evidence" value="ECO:0007669"/>
    <property type="project" value="UniProtKB-ARBA"/>
</dbReference>
<evidence type="ECO:0000313" key="3">
    <source>
        <dbReference type="EMBL" id="OXA51795.1"/>
    </source>
</evidence>
<feature type="region of interest" description="Disordered" evidence="1">
    <location>
        <begin position="2438"/>
        <end position="2459"/>
    </location>
</feature>
<proteinExistence type="predicted"/>
<dbReference type="OrthoDB" id="7763418at2759"/>
<dbReference type="InterPro" id="IPR036397">
    <property type="entry name" value="RNaseH_sf"/>
</dbReference>
<dbReference type="GO" id="GO:0008270">
    <property type="term" value="F:zinc ion binding"/>
    <property type="evidence" value="ECO:0007669"/>
    <property type="project" value="InterPro"/>
</dbReference>